<evidence type="ECO:0000256" key="1">
    <source>
        <dbReference type="SAM" id="Phobius"/>
    </source>
</evidence>
<name>A0A8H3IH81_9LECA</name>
<feature type="transmembrane region" description="Helical" evidence="1">
    <location>
        <begin position="150"/>
        <end position="174"/>
    </location>
</feature>
<feature type="transmembrane region" description="Helical" evidence="1">
    <location>
        <begin position="83"/>
        <end position="104"/>
    </location>
</feature>
<keyword evidence="3" id="KW-1185">Reference proteome</keyword>
<dbReference type="Proteomes" id="UP000664534">
    <property type="component" value="Unassembled WGS sequence"/>
</dbReference>
<evidence type="ECO:0000313" key="3">
    <source>
        <dbReference type="Proteomes" id="UP000664534"/>
    </source>
</evidence>
<accession>A0A8H3IH81</accession>
<keyword evidence="1" id="KW-0812">Transmembrane</keyword>
<protein>
    <submittedName>
        <fullName evidence="2">Uncharacterized protein</fullName>
    </submittedName>
</protein>
<sequence length="624" mass="68425">MATDGHYSPLNAAPAAFPNELDQPEKDHQNSSLSADFNPNSQTWQLFKSQTLRLCLTLGLIVLFILTLILFERAGNVSHSRKEWFNAVTTILNLALGLNFLEVFKDMAKVLRWRVLASRLSTMREVDLILGGESLMKLWDLMRESRKKPITFLACLLWILLNLLAQATIAMLSLNYSMDQGTGSAGAYTVAGMISAPRLDCFYGSNRCDATLVAPQTTAHSYGELIRGETCCTYNTTADIFSADQSCPYFCSADRQEFAYRFDEYNPLDTLSTYPYLTNRLIRSNVEACYEYDVDWPQSYLIDSPDGKQDTQLFAFHNTTYSAQIPIPNSAGAFNSTTYIYNGTNIPQLATLVACGPRCLTVYVLRLGIPPASPPNAILPASIFGCNISVTNVSNTTEPWQEYPDGMARLAIASIALTGRSTDPAGPGISWQQYQLYPWGNFLETHNLNATEIGSNIAEFAMGSIAATAGLNQREPFSSPTLPILGYSPTIHWRYVIALFVCIGVVHVVLVGLLCWVARPVAVCDDSDLCTARLLSGLVGRLPDGGGALLGGKELAREIDNASIDRNAAGGEVSGSGLKEPTRVVYGVIDTKDSAGFRRRGLGLNEDIQPLRLWRGAFPRGRYA</sequence>
<dbReference type="AlphaFoldDB" id="A0A8H3IH81"/>
<proteinExistence type="predicted"/>
<evidence type="ECO:0000313" key="2">
    <source>
        <dbReference type="EMBL" id="CAF9913539.1"/>
    </source>
</evidence>
<comment type="caution">
    <text evidence="2">The sequence shown here is derived from an EMBL/GenBank/DDBJ whole genome shotgun (WGS) entry which is preliminary data.</text>
</comment>
<dbReference type="EMBL" id="CAJPDT010000012">
    <property type="protein sequence ID" value="CAF9913539.1"/>
    <property type="molecule type" value="Genomic_DNA"/>
</dbReference>
<gene>
    <name evidence="2" type="ORF">IMSHALPRED_001374</name>
</gene>
<keyword evidence="1" id="KW-0472">Membrane</keyword>
<feature type="transmembrane region" description="Helical" evidence="1">
    <location>
        <begin position="493"/>
        <end position="517"/>
    </location>
</feature>
<keyword evidence="1" id="KW-1133">Transmembrane helix</keyword>
<feature type="transmembrane region" description="Helical" evidence="1">
    <location>
        <begin position="51"/>
        <end position="71"/>
    </location>
</feature>
<dbReference type="OrthoDB" id="3596604at2759"/>
<reference evidence="2" key="1">
    <citation type="submission" date="2021-03" db="EMBL/GenBank/DDBJ databases">
        <authorList>
            <person name="Tagirdzhanova G."/>
        </authorList>
    </citation>
    <scope>NUCLEOTIDE SEQUENCE</scope>
</reference>
<organism evidence="2 3">
    <name type="scientific">Imshaugia aleurites</name>
    <dbReference type="NCBI Taxonomy" id="172621"/>
    <lineage>
        <taxon>Eukaryota</taxon>
        <taxon>Fungi</taxon>
        <taxon>Dikarya</taxon>
        <taxon>Ascomycota</taxon>
        <taxon>Pezizomycotina</taxon>
        <taxon>Lecanoromycetes</taxon>
        <taxon>OSLEUM clade</taxon>
        <taxon>Lecanoromycetidae</taxon>
        <taxon>Lecanorales</taxon>
        <taxon>Lecanorineae</taxon>
        <taxon>Parmeliaceae</taxon>
        <taxon>Imshaugia</taxon>
    </lineage>
</organism>